<sequence>MEDELANLSLVDDEEEAIEEEATAVESISQFYLVERCLTNSVVHFPSLRNTMADLCHPIRGICITDIEENGIYSNSFMRLTLLGIPYGENPAVLELNFTEFWIQVYELPPGLMFESIAKQLGNFCGKFLEAWGELLSFQVKNGAIKNYFWLGFMLRAEVRRWATEMSRWLRETDGSQDRQWWRDRLISWVLKLDQALWIYRLALVNRAAGFNKNTKLECSWFGEITNNKEAQD</sequence>
<comment type="caution">
    <text evidence="1">The sequence shown here is derived from an EMBL/GenBank/DDBJ whole genome shotgun (WGS) entry which is preliminary data.</text>
</comment>
<proteinExistence type="predicted"/>
<name>A0A7J9MZY7_GOSSC</name>
<gene>
    <name evidence="1" type="ORF">Goshw_013433</name>
</gene>
<dbReference type="Proteomes" id="UP000593576">
    <property type="component" value="Unassembled WGS sequence"/>
</dbReference>
<organism evidence="1 2">
    <name type="scientific">Gossypium schwendimanii</name>
    <name type="common">Cotton</name>
    <dbReference type="NCBI Taxonomy" id="34291"/>
    <lineage>
        <taxon>Eukaryota</taxon>
        <taxon>Viridiplantae</taxon>
        <taxon>Streptophyta</taxon>
        <taxon>Embryophyta</taxon>
        <taxon>Tracheophyta</taxon>
        <taxon>Spermatophyta</taxon>
        <taxon>Magnoliopsida</taxon>
        <taxon>eudicotyledons</taxon>
        <taxon>Gunneridae</taxon>
        <taxon>Pentapetalae</taxon>
        <taxon>rosids</taxon>
        <taxon>malvids</taxon>
        <taxon>Malvales</taxon>
        <taxon>Malvaceae</taxon>
        <taxon>Malvoideae</taxon>
        <taxon>Gossypium</taxon>
    </lineage>
</organism>
<accession>A0A7J9MZY7</accession>
<reference evidence="1 2" key="1">
    <citation type="journal article" date="2019" name="Genome Biol. Evol.">
        <title>Insights into the evolution of the New World diploid cottons (Gossypium, subgenus Houzingenia) based on genome sequencing.</title>
        <authorList>
            <person name="Grover C.E."/>
            <person name="Arick M.A. 2nd"/>
            <person name="Thrash A."/>
            <person name="Conover J.L."/>
            <person name="Sanders W.S."/>
            <person name="Peterson D.G."/>
            <person name="Frelichowski J.E."/>
            <person name="Scheffler J.A."/>
            <person name="Scheffler B.E."/>
            <person name="Wendel J.F."/>
        </authorList>
    </citation>
    <scope>NUCLEOTIDE SEQUENCE [LARGE SCALE GENOMIC DNA]</scope>
    <source>
        <strain evidence="1">1</strain>
        <tissue evidence="1">Leaf</tissue>
    </source>
</reference>
<dbReference type="OrthoDB" id="1750606at2759"/>
<dbReference type="AlphaFoldDB" id="A0A7J9MZY7"/>
<protein>
    <recommendedName>
        <fullName evidence="3">DUF4283 domain-containing protein</fullName>
    </recommendedName>
</protein>
<keyword evidence="2" id="KW-1185">Reference proteome</keyword>
<evidence type="ECO:0008006" key="3">
    <source>
        <dbReference type="Google" id="ProtNLM"/>
    </source>
</evidence>
<dbReference type="EMBL" id="JABFAF010265599">
    <property type="protein sequence ID" value="MBA0876675.1"/>
    <property type="molecule type" value="Genomic_DNA"/>
</dbReference>
<evidence type="ECO:0000313" key="2">
    <source>
        <dbReference type="Proteomes" id="UP000593576"/>
    </source>
</evidence>
<evidence type="ECO:0000313" key="1">
    <source>
        <dbReference type="EMBL" id="MBA0876675.1"/>
    </source>
</evidence>